<proteinExistence type="inferred from homology"/>
<keyword evidence="4 7" id="KW-1133">Transmembrane helix</keyword>
<keyword evidence="5 7" id="KW-0472">Membrane</keyword>
<dbReference type="SUPFAM" id="SSF48452">
    <property type="entry name" value="TPR-like"/>
    <property type="match status" value="1"/>
</dbReference>
<evidence type="ECO:0000256" key="7">
    <source>
        <dbReference type="SAM" id="Phobius"/>
    </source>
</evidence>
<reference evidence="8 9" key="1">
    <citation type="submission" date="2022-05" db="EMBL/GenBank/DDBJ databases">
        <authorList>
            <consortium name="Genoscope - CEA"/>
            <person name="William W."/>
        </authorList>
    </citation>
    <scope>NUCLEOTIDE SEQUENCE [LARGE SCALE GENOMIC DNA]</scope>
</reference>
<feature type="transmembrane region" description="Helical" evidence="7">
    <location>
        <begin position="21"/>
        <end position="41"/>
    </location>
</feature>
<evidence type="ECO:0000313" key="9">
    <source>
        <dbReference type="Proteomes" id="UP001159427"/>
    </source>
</evidence>
<organism evidence="8 9">
    <name type="scientific">Porites evermanni</name>
    <dbReference type="NCBI Taxonomy" id="104178"/>
    <lineage>
        <taxon>Eukaryota</taxon>
        <taxon>Metazoa</taxon>
        <taxon>Cnidaria</taxon>
        <taxon>Anthozoa</taxon>
        <taxon>Hexacorallia</taxon>
        <taxon>Scleractinia</taxon>
        <taxon>Fungiina</taxon>
        <taxon>Poritidae</taxon>
        <taxon>Porites</taxon>
    </lineage>
</organism>
<dbReference type="InterPro" id="IPR007311">
    <property type="entry name" value="ST7"/>
</dbReference>
<dbReference type="PANTHER" id="PTHR12745">
    <property type="entry name" value="SUPPRESSION OF TUMORIGENICITY 7"/>
    <property type="match status" value="1"/>
</dbReference>
<dbReference type="Gene3D" id="1.25.40.10">
    <property type="entry name" value="Tetratricopeptide repeat domain"/>
    <property type="match status" value="1"/>
</dbReference>
<keyword evidence="9" id="KW-1185">Reference proteome</keyword>
<evidence type="ECO:0000256" key="1">
    <source>
        <dbReference type="ARBA" id="ARBA00004141"/>
    </source>
</evidence>
<keyword evidence="3 7" id="KW-0812">Transmembrane</keyword>
<feature type="non-terminal residue" evidence="8">
    <location>
        <position position="326"/>
    </location>
</feature>
<evidence type="ECO:0000256" key="3">
    <source>
        <dbReference type="ARBA" id="ARBA00022692"/>
    </source>
</evidence>
<comment type="caution">
    <text evidence="8">The sequence shown here is derived from an EMBL/GenBank/DDBJ whole genome shotgun (WGS) entry which is preliminary data.</text>
</comment>
<dbReference type="PANTHER" id="PTHR12745:SF6">
    <property type="entry name" value="PROTEIN ST7 HOMOLOG"/>
    <property type="match status" value="1"/>
</dbReference>
<comment type="subcellular location">
    <subcellularLocation>
        <location evidence="1">Membrane</location>
        <topology evidence="1">Multi-pass membrane protein</topology>
    </subcellularLocation>
</comment>
<comment type="similarity">
    <text evidence="2">Belongs to the ST7 family.</text>
</comment>
<sequence length="326" mass="37760">MADEQNGVQRSISKIKQWIGWSWTYLWGFWFLLVIFLLYVLRTPLRLKENLNLAILFLNTLTPKFYVALTGTSSFISGIILIFEWWYFRKYGTSFIEHVSLSHLGPLLGSSDNTATNPQQNVAECKVWRNPGNLFRGAEYNRYYWVTGKEPLTYYDMNLSAQDHQTFFTCDADAESADPSDELMLRAWRERDQEKRIKTAHQAIEINPSCPTALILLAEEEAQTILEAEKLFKQALKASEALLRNSTSANSDTKEEAVHRRDTNVCVYIRRRLAMCARKLGRVKEAIKMMRDLMKEFPLMSVLNIHENLLEALLEIQAYSEVQVLI</sequence>
<accession>A0ABN8MAX0</accession>
<dbReference type="InterPro" id="IPR011990">
    <property type="entry name" value="TPR-like_helical_dom_sf"/>
</dbReference>
<dbReference type="EMBL" id="CALNXI010000408">
    <property type="protein sequence ID" value="CAH3026520.1"/>
    <property type="molecule type" value="Genomic_DNA"/>
</dbReference>
<evidence type="ECO:0000256" key="5">
    <source>
        <dbReference type="ARBA" id="ARBA00023136"/>
    </source>
</evidence>
<gene>
    <name evidence="8" type="ORF">PEVE_00029262</name>
</gene>
<evidence type="ECO:0000256" key="4">
    <source>
        <dbReference type="ARBA" id="ARBA00022989"/>
    </source>
</evidence>
<evidence type="ECO:0000313" key="8">
    <source>
        <dbReference type="EMBL" id="CAH3026520.1"/>
    </source>
</evidence>
<name>A0ABN8MAX0_9CNID</name>
<feature type="transmembrane region" description="Helical" evidence="7">
    <location>
        <begin position="65"/>
        <end position="88"/>
    </location>
</feature>
<evidence type="ECO:0000256" key="2">
    <source>
        <dbReference type="ARBA" id="ARBA00009751"/>
    </source>
</evidence>
<protein>
    <recommendedName>
        <fullName evidence="6">Protein ST7 homolog</fullName>
    </recommendedName>
</protein>
<dbReference type="Proteomes" id="UP001159427">
    <property type="component" value="Unassembled WGS sequence"/>
</dbReference>
<dbReference type="Pfam" id="PF04184">
    <property type="entry name" value="ST7"/>
    <property type="match status" value="1"/>
</dbReference>
<evidence type="ECO:0000256" key="6">
    <source>
        <dbReference type="ARBA" id="ARBA00040270"/>
    </source>
</evidence>